<dbReference type="PANTHER" id="PTHR44688:SF16">
    <property type="entry name" value="DNA-BINDING TRANSCRIPTIONAL ACTIVATOR DEVR_DOSR"/>
    <property type="match status" value="1"/>
</dbReference>
<dbReference type="Pfam" id="PF00196">
    <property type="entry name" value="GerE"/>
    <property type="match status" value="1"/>
</dbReference>
<dbReference type="CDD" id="cd06170">
    <property type="entry name" value="LuxR_C_like"/>
    <property type="match status" value="1"/>
</dbReference>
<proteinExistence type="predicted"/>
<dbReference type="SUPFAM" id="SSF46894">
    <property type="entry name" value="C-terminal effector domain of the bipartite response regulators"/>
    <property type="match status" value="1"/>
</dbReference>
<reference evidence="6" key="1">
    <citation type="journal article" date="2019" name="Int. J. Syst. Evol. Microbiol.">
        <title>The Global Catalogue of Microorganisms (GCM) 10K type strain sequencing project: providing services to taxonomists for standard genome sequencing and annotation.</title>
        <authorList>
            <consortium name="The Broad Institute Genomics Platform"/>
            <consortium name="The Broad Institute Genome Sequencing Center for Infectious Disease"/>
            <person name="Wu L."/>
            <person name="Ma J."/>
        </authorList>
    </citation>
    <scope>NUCLEOTIDE SEQUENCE [LARGE SCALE GENOMIC DNA]</scope>
    <source>
        <strain evidence="6">CGMCC 1.8957</strain>
    </source>
</reference>
<protein>
    <recommendedName>
        <fullName evidence="4">HTH luxR-type domain-containing protein</fullName>
    </recommendedName>
</protein>
<dbReference type="SUPFAM" id="SSF75516">
    <property type="entry name" value="Pheromone-binding domain of LuxR-like quorum-sensing transcription factors"/>
    <property type="match status" value="1"/>
</dbReference>
<dbReference type="InterPro" id="IPR036693">
    <property type="entry name" value="TF_LuxR_autoind-bd_dom_sf"/>
</dbReference>
<gene>
    <name evidence="5" type="ORF">GCM10008023_35930</name>
</gene>
<dbReference type="Proteomes" id="UP000652430">
    <property type="component" value="Unassembled WGS sequence"/>
</dbReference>
<comment type="caution">
    <text evidence="5">The sequence shown here is derived from an EMBL/GenBank/DDBJ whole genome shotgun (WGS) entry which is preliminary data.</text>
</comment>
<evidence type="ECO:0000313" key="5">
    <source>
        <dbReference type="EMBL" id="GHH24111.1"/>
    </source>
</evidence>
<keyword evidence="1" id="KW-0805">Transcription regulation</keyword>
<sequence>MELLERIGDFYGEIDRIDTLDSLLAALTSICKGAGIPFLSVTHHVDFSRSQPGALHLHNYPARFAAFHDGNGLGTRDPVHRMSQSRNTGFMWSAQCSLLPRTRADQELFDRAEDAGIGDGYTVPVHMAGEPSGSCSFAVAPGITFPKSFIPLAQGLGIFAFDAARRLIGACGRRQFHCQLTPREREIVLLLGQGYQEKQIARLLRITPVTVNDHLKHARERCGVHKSFLLVVCALASGVINPSELNAGHPVSTG</sequence>
<organism evidence="5 6">
    <name type="scientific">Sphingomonas glacialis</name>
    <dbReference type="NCBI Taxonomy" id="658225"/>
    <lineage>
        <taxon>Bacteria</taxon>
        <taxon>Pseudomonadati</taxon>
        <taxon>Pseudomonadota</taxon>
        <taxon>Alphaproteobacteria</taxon>
        <taxon>Sphingomonadales</taxon>
        <taxon>Sphingomonadaceae</taxon>
        <taxon>Sphingomonas</taxon>
    </lineage>
</organism>
<accession>A0ABQ3LSK1</accession>
<keyword evidence="6" id="KW-1185">Reference proteome</keyword>
<dbReference type="Gene3D" id="1.10.10.10">
    <property type="entry name" value="Winged helix-like DNA-binding domain superfamily/Winged helix DNA-binding domain"/>
    <property type="match status" value="1"/>
</dbReference>
<dbReference type="InterPro" id="IPR005143">
    <property type="entry name" value="TF_LuxR_autoind-bd_dom"/>
</dbReference>
<dbReference type="RefSeq" id="WP_189677397.1">
    <property type="nucleotide sequence ID" value="NZ_BNAQ01000006.1"/>
</dbReference>
<dbReference type="InterPro" id="IPR000792">
    <property type="entry name" value="Tscrpt_reg_LuxR_C"/>
</dbReference>
<dbReference type="Gene3D" id="3.30.450.80">
    <property type="entry name" value="Transcription factor LuxR-like, autoinducer-binding domain"/>
    <property type="match status" value="1"/>
</dbReference>
<evidence type="ECO:0000259" key="4">
    <source>
        <dbReference type="PROSITE" id="PS50043"/>
    </source>
</evidence>
<evidence type="ECO:0000256" key="2">
    <source>
        <dbReference type="ARBA" id="ARBA00023125"/>
    </source>
</evidence>
<dbReference type="PANTHER" id="PTHR44688">
    <property type="entry name" value="DNA-BINDING TRANSCRIPTIONAL ACTIVATOR DEVR_DOSR"/>
    <property type="match status" value="1"/>
</dbReference>
<feature type="domain" description="HTH luxR-type" evidence="4">
    <location>
        <begin position="172"/>
        <end position="238"/>
    </location>
</feature>
<evidence type="ECO:0000256" key="1">
    <source>
        <dbReference type="ARBA" id="ARBA00023015"/>
    </source>
</evidence>
<name>A0ABQ3LSK1_9SPHN</name>
<keyword evidence="3" id="KW-0804">Transcription</keyword>
<evidence type="ECO:0000313" key="6">
    <source>
        <dbReference type="Proteomes" id="UP000652430"/>
    </source>
</evidence>
<dbReference type="InterPro" id="IPR036388">
    <property type="entry name" value="WH-like_DNA-bd_sf"/>
</dbReference>
<dbReference type="Pfam" id="PF03472">
    <property type="entry name" value="Autoind_bind"/>
    <property type="match status" value="1"/>
</dbReference>
<dbReference type="InterPro" id="IPR016032">
    <property type="entry name" value="Sig_transdc_resp-reg_C-effctor"/>
</dbReference>
<dbReference type="PRINTS" id="PR00038">
    <property type="entry name" value="HTHLUXR"/>
</dbReference>
<dbReference type="SMART" id="SM00421">
    <property type="entry name" value="HTH_LUXR"/>
    <property type="match status" value="1"/>
</dbReference>
<dbReference type="PROSITE" id="PS50043">
    <property type="entry name" value="HTH_LUXR_2"/>
    <property type="match status" value="1"/>
</dbReference>
<dbReference type="EMBL" id="BNAQ01000006">
    <property type="protein sequence ID" value="GHH24111.1"/>
    <property type="molecule type" value="Genomic_DNA"/>
</dbReference>
<keyword evidence="2" id="KW-0238">DNA-binding</keyword>
<evidence type="ECO:0000256" key="3">
    <source>
        <dbReference type="ARBA" id="ARBA00023163"/>
    </source>
</evidence>